<dbReference type="Pfam" id="PF00550">
    <property type="entry name" value="PP-binding"/>
    <property type="match status" value="4"/>
</dbReference>
<dbReference type="Pfam" id="PF02801">
    <property type="entry name" value="Ketoacyl-synt_C"/>
    <property type="match status" value="1"/>
</dbReference>
<dbReference type="NCBIfam" id="NF003417">
    <property type="entry name" value="PRK04813.1"/>
    <property type="match status" value="2"/>
</dbReference>
<dbReference type="PANTHER" id="PTHR45527:SF1">
    <property type="entry name" value="FATTY ACID SYNTHASE"/>
    <property type="match status" value="1"/>
</dbReference>
<dbReference type="EMBL" id="MK131750">
    <property type="protein sequence ID" value="QCT85291.1"/>
    <property type="molecule type" value="Genomic_DNA"/>
</dbReference>
<sequence length="3133" mass="355258">MDKVELRNLLCKISDYVNVPSEKIDLDKPFMEMGFDSQTLVQFVGKLEQELNIKLDMAALIDYPTVNKFYEYLNEYIENREKTRVLSHRIVKKEKIAITGMACKFPGANDIDEFFNNLKNQTLSVKPYPENRKKLCPKVSPKENKKIYDGGYIDDIEIFDNVYFNMSEMEAANIDPQQRILLQEIVHALEDADITDKDIQDTEIGVFVGASNTDYLRTIIPNEKDINAIVGNSMAMLSNRMSFFFDFKGPSMTIDTACSSSLVAVNEAIESINRGECEVAIVAGVNIILDTKLNKAMGEAGMLSPDGLCQTFDEKANGYVRGEGVGVLVLKRLTDAEDRGDRIYATIIGKAINQDGRSASLTAPNKNMQVELLKKSVTDAGLSTSEIRYIETHGTGTFLGDYIEVSAIDEAINQDLRRKHPLLLGAVKTNIGHLESAAGVASLIKTALCLFHGELVPTRSIDKINEKLELEQKNIHIVQDTVKIKDKQFICGVSSFGFGGTNCNVILEKYNSTANKQEHSNKENYIFPISDVSQDALYRKIENFRNFVQDYNGSLSDIEYEMTKRTNLRKYRTGYVIENKDELLKKLDRALKVHKKSEEIKNNNRISLVFSGQGTQWIGMGRQLSQFPAYREMFEKCVEKFKEIGQCDLNKIIDSDKEDILQDSYFAQPAIFAIQVSIAHLLKEMGVHYNLVCGHSLGEVAAAFTSGALSLNAAVKIIHSRSTILRRFTGKGKMLSVSLNEEKVSEYLKSYENTSIGVINAPDSVVISGAKDEVAILKEKFQADNIRCQYLPVNYAFHYVGLEPFKEEFIERAGRIKSKPTNVEFVSTVTGESLNPKKLDANYWADNMRNTVRFADAAAYIANTSDIIIEIAPSSALIFYLLKYKKSADVSLITAQQRKLSSDKALLDATIDLFNLGVDINWDALNITKGNRVHLPKYSFAQNKIWVQGGENVIVPELPTVQRTFTRDEIEEFITDLITSITYESVTVTPESEINGLDIDSLKLFQLNSKINAQFDITLKVTDLITLKTVGDLILKINSYLQKNRNTQNTNEASDTDIEALVTDGQAAIIRDQLINKTSNKYNMAAAWKMGEEFDAKKWKLACETVIRNHIILNLRFSVNGQQIVQAESKSSFEVQITDFSHIDDIDGYINKALNQPFDLEKETVRVILGSTTNDWYFGLSIHHSVIDGVSIFFLLKEIIVAYKQLQSGNPLISQKDESYFDYQKNELSIKESDQYKVAEDKLEKVLDGCDLAEDFAIFSNPDRTKSSSSEKYLQINNKLFKKLKDFSKAYGYTLFETLYSIYQLLYYKLNNDNNFITCTYSSGRENATYYDTIGYLVKNILISSRIDPQETANNFIKKVHEKLFEVYDYPAGISLNYLKNIGLETGKNLSHVFVYEKTIGEISGAPVFMNSNDKEKAFTLDGMNFEKVSMECVDAQYNLVFMLEECSDKVIVRCQFKEAVYEDKAIEVLLDSYETLLENILTDAELPIKDYGISKNIPTIETSFEMQGIKYHQYLEYFAEKLPEKLAVSYDGENISYAELNRRSNVLAKQLIQHTQGENIAVGVAVEKSQAFLTSIFAIMKAGAYYVPLDKNYPRERLQYIMDNSGMKFLVSDGTFEDMGLDYSKVTIVSPVITDKVSSNLAIDNGLASSAYMIYTSGTTGKPKGVKVTHAGIENVVKEQGRLFNVNSNDRITFFASVCFDASVFDILMAIGHGGTLVFSSREKMGTGVRLHDFLKDKEITITTLPSSVLASMENKNLPNLRVIVTAGEPCTDDIKNNWCTDHEFYNAYGVTEATIWNTTSKCDVNKKVMIGKPVANTDLRIVNQDGNLCPEGITGELLIGGISLAKGYAGLKELNQKRFIHIEGNRFYRTGDLVRLDYSGELDYVARADNQVKIHGYRVELEEIEKVIQKLSKVKNAIVLLIQKGNDKQLVSYVEPRPQENLSEQNLRNDLEPILPHYMIPDRVFLTEYMPLTQNGKIDRERLKQQALEEIQSRTIILPTTSKEAAVVAVLQKYVENDEISMADTLLELGIDSINIYNLMVDIEKEFGVSLKIEELLKNISVSALCQIIYDENNQSNLVPQKKPQDVPIRLSEKQKGIWIASQLKKETREYNIPIALKLTGVLNRSALNKALNKIVERHNILHTKYYRFGDDISCDLDDNFAFEIPVEDISKLTTEQKHLKIQSETIAMKLVNLKPDEYPLFKVKLLQAADDEHYFLFTIHHFIADGWSFKIIFTELKHYYNLYHNGTNFEEEPLEYQYEDIGYTEYIKHDEKRDKKRETYWKNKFENDKSILSMPEDYPRPPVMDHAGRNVYTTINSKKYAEVGRFVQQHGITVFSFMTAILGILLRRYSGQESINIGFPILGRDNKYSQKMVGMFIDTTVAKLNVDPNLSFKEYLNVVANEIISSMDMGEIGLNRIVEAANPPRSSDNTQLFQVLINMIDFNVDVNGLDGLALDVMEDDVQEAKYDFTFYLTENTDGLQIRLNYYSSVYSQEIAQLILNQYVWLIEMIIQDASRRVGEYRLAKKIDFSKGIMAKNCNDLTSLAYKALENITNNNKNLNFEYRNKTYHVRDIQEQVAQIFEELKSKNVPKGCVIAIGGLREPRMVAAILAVLKYKSLFTIVDSQWPKGKIQDALKATNSSYFIDLTDNTTKILEVQSQKVHYSLDDSSYVAMTSGTTGKPKTILGSNSAVNHFINWEIHHFGLNSNDRFAVLSGISHDPILRDIFVPLTLGASLVFPNESELVQNDLFEYLKKNNISVANITPSLAEAIILGAKRHPNKKLEHLRFLFFGGERLRKTTVQTLKKIAPNCRIVNYYGTTETPQGMSFIEYSEEALNSLGEYLPIGSGIDGVKIVLTDEAGEEVSIGEIGTVHVCTKYLAKGYLTENSNQIISFSSQPNIYNTGDLGRYRLDGNIDILGRKDGQIKRYGQRIELGEIESIVTRYSGVDYAKAFFYKDNIYVFVTTDTEFDEQKCKNSLFDYLPVYMMPSRIITIPSIPLTRNGKIDSRQLEKLIDNINISVVDSEVLSETEKMVKTAWEEVLELHTIPFDKAFFEVGGTSMKLLALQQILEERFQREIPISVLFNNPTIRTLSEYLDRDEKKIEDNIQSAFEKAQQRREKATLFMKYNAKKK</sequence>
<dbReference type="GO" id="GO:0043041">
    <property type="term" value="P:amino acid activation for nonribosomal peptide biosynthetic process"/>
    <property type="evidence" value="ECO:0007669"/>
    <property type="project" value="TreeGrafter"/>
</dbReference>
<dbReference type="InterPro" id="IPR014031">
    <property type="entry name" value="Ketoacyl_synth_C"/>
</dbReference>
<feature type="domain" description="Carrier" evidence="6">
    <location>
        <begin position="1"/>
        <end position="77"/>
    </location>
</feature>
<dbReference type="Gene3D" id="3.40.366.10">
    <property type="entry name" value="Malonyl-Coenzyme A Acyl Carrier Protein, domain 2"/>
    <property type="match status" value="1"/>
</dbReference>
<dbReference type="InterPro" id="IPR014043">
    <property type="entry name" value="Acyl_transferase_dom"/>
</dbReference>
<feature type="domain" description="Carrier" evidence="6">
    <location>
        <begin position="3026"/>
        <end position="3101"/>
    </location>
</feature>
<comment type="cofactor">
    <cofactor evidence="1">
        <name>pantetheine 4'-phosphate</name>
        <dbReference type="ChEBI" id="CHEBI:47942"/>
    </cofactor>
</comment>
<dbReference type="PROSITE" id="PS00455">
    <property type="entry name" value="AMP_BINDING"/>
    <property type="match status" value="2"/>
</dbReference>
<dbReference type="InterPro" id="IPR009081">
    <property type="entry name" value="PP-bd_ACP"/>
</dbReference>
<evidence type="ECO:0000256" key="4">
    <source>
        <dbReference type="ARBA" id="ARBA00022679"/>
    </source>
</evidence>
<dbReference type="Gene3D" id="3.30.70.3290">
    <property type="match status" value="1"/>
</dbReference>
<gene>
    <name evidence="8" type="ORF">Smu35c1_b</name>
</gene>
<dbReference type="InterPro" id="IPR020845">
    <property type="entry name" value="AMP-binding_CS"/>
</dbReference>
<dbReference type="InterPro" id="IPR042099">
    <property type="entry name" value="ANL_N_sf"/>
</dbReference>
<dbReference type="SUPFAM" id="SSF47336">
    <property type="entry name" value="ACP-like"/>
    <property type="match status" value="4"/>
</dbReference>
<feature type="domain" description="Ketosynthase family 3 (KS3)" evidence="7">
    <location>
        <begin position="93"/>
        <end position="509"/>
    </location>
</feature>
<protein>
    <submittedName>
        <fullName evidence="8">PKS and A-NRPS domain-containing protein</fullName>
    </submittedName>
</protein>
<dbReference type="FunFam" id="3.30.300.30:FF:000015">
    <property type="entry name" value="Nonribosomal peptide synthase SidD"/>
    <property type="match status" value="1"/>
</dbReference>
<dbReference type="InterPro" id="IPR000873">
    <property type="entry name" value="AMP-dep_synth/lig_dom"/>
</dbReference>
<evidence type="ECO:0000256" key="1">
    <source>
        <dbReference type="ARBA" id="ARBA00001957"/>
    </source>
</evidence>
<keyword evidence="2" id="KW-0596">Phosphopantetheine</keyword>
<dbReference type="GO" id="GO:0005737">
    <property type="term" value="C:cytoplasm"/>
    <property type="evidence" value="ECO:0007669"/>
    <property type="project" value="TreeGrafter"/>
</dbReference>
<evidence type="ECO:0000259" key="6">
    <source>
        <dbReference type="PROSITE" id="PS50075"/>
    </source>
</evidence>
<dbReference type="SUPFAM" id="SSF52151">
    <property type="entry name" value="FabD/lysophospholipase-like"/>
    <property type="match status" value="1"/>
</dbReference>
<organism evidence="8">
    <name type="scientific">Streptococcus mutans</name>
    <dbReference type="NCBI Taxonomy" id="1309"/>
    <lineage>
        <taxon>Bacteria</taxon>
        <taxon>Bacillati</taxon>
        <taxon>Bacillota</taxon>
        <taxon>Bacilli</taxon>
        <taxon>Lactobacillales</taxon>
        <taxon>Streptococcaceae</taxon>
        <taxon>Streptococcus</taxon>
    </lineage>
</organism>
<dbReference type="GO" id="GO:0004315">
    <property type="term" value="F:3-oxoacyl-[acyl-carrier-protein] synthase activity"/>
    <property type="evidence" value="ECO:0007669"/>
    <property type="project" value="InterPro"/>
</dbReference>
<dbReference type="Gene3D" id="3.40.50.12780">
    <property type="entry name" value="N-terminal domain of ligase-like"/>
    <property type="match status" value="2"/>
</dbReference>
<dbReference type="InterPro" id="IPR032821">
    <property type="entry name" value="PKS_assoc"/>
</dbReference>
<dbReference type="PANTHER" id="PTHR45527">
    <property type="entry name" value="NONRIBOSOMAL PEPTIDE SYNTHETASE"/>
    <property type="match status" value="1"/>
</dbReference>
<dbReference type="PROSITE" id="PS50075">
    <property type="entry name" value="CARRIER"/>
    <property type="match status" value="4"/>
</dbReference>
<dbReference type="InterPro" id="IPR016036">
    <property type="entry name" value="Malonyl_transacylase_ACP-bd"/>
</dbReference>
<keyword evidence="3" id="KW-0597">Phosphoprotein</keyword>
<dbReference type="InterPro" id="IPR023213">
    <property type="entry name" value="CAT-like_dom_sf"/>
</dbReference>
<proteinExistence type="inferred from homology"/>
<reference evidence="8" key="1">
    <citation type="submission" date="2018-11" db="EMBL/GenBank/DDBJ databases">
        <authorList>
            <person name="Hao T."/>
        </authorList>
    </citation>
    <scope>NUCLEOTIDE SEQUENCE</scope>
    <source>
        <strain evidence="8">35</strain>
    </source>
</reference>
<dbReference type="Gene3D" id="3.40.47.10">
    <property type="match status" value="1"/>
</dbReference>
<dbReference type="SMART" id="SM00825">
    <property type="entry name" value="PKS_KS"/>
    <property type="match status" value="1"/>
</dbReference>
<dbReference type="Gene3D" id="3.30.559.30">
    <property type="entry name" value="Nonribosomal peptide synthetase, condensation domain"/>
    <property type="match status" value="2"/>
</dbReference>
<name>A0A4P9D4N4_STRMG</name>
<dbReference type="SMART" id="SM01294">
    <property type="entry name" value="PKS_PP_betabranch"/>
    <property type="match status" value="1"/>
</dbReference>
<dbReference type="InterPro" id="IPR036736">
    <property type="entry name" value="ACP-like_sf"/>
</dbReference>
<dbReference type="InterPro" id="IPR045851">
    <property type="entry name" value="AMP-bd_C_sf"/>
</dbReference>
<feature type="domain" description="Carrier" evidence="6">
    <location>
        <begin position="965"/>
        <end position="1041"/>
    </location>
</feature>
<dbReference type="InterPro" id="IPR001242">
    <property type="entry name" value="Condensation_dom"/>
</dbReference>
<comment type="similarity">
    <text evidence="5">In the C-terminal section; belongs to the NRP synthetase family.</text>
</comment>
<feature type="domain" description="Carrier" evidence="6">
    <location>
        <begin position="2000"/>
        <end position="2075"/>
    </location>
</feature>
<evidence type="ECO:0000256" key="2">
    <source>
        <dbReference type="ARBA" id="ARBA00022450"/>
    </source>
</evidence>
<evidence type="ECO:0000256" key="5">
    <source>
        <dbReference type="ARBA" id="ARBA00029443"/>
    </source>
</evidence>
<evidence type="ECO:0000259" key="7">
    <source>
        <dbReference type="PROSITE" id="PS52004"/>
    </source>
</evidence>
<dbReference type="PROSITE" id="PS00606">
    <property type="entry name" value="KS3_1"/>
    <property type="match status" value="1"/>
</dbReference>
<dbReference type="SUPFAM" id="SSF56801">
    <property type="entry name" value="Acetyl-CoA synthetase-like"/>
    <property type="match status" value="2"/>
</dbReference>
<dbReference type="SMART" id="SM00823">
    <property type="entry name" value="PKS_PP"/>
    <property type="match status" value="3"/>
</dbReference>
<dbReference type="InterPro" id="IPR016039">
    <property type="entry name" value="Thiolase-like"/>
</dbReference>
<dbReference type="Pfam" id="PF00109">
    <property type="entry name" value="ketoacyl-synt"/>
    <property type="match status" value="1"/>
</dbReference>
<dbReference type="GO" id="GO:0031177">
    <property type="term" value="F:phosphopantetheine binding"/>
    <property type="evidence" value="ECO:0007669"/>
    <property type="project" value="InterPro"/>
</dbReference>
<dbReference type="Gene3D" id="3.30.559.10">
    <property type="entry name" value="Chloramphenicol acetyltransferase-like domain"/>
    <property type="match status" value="2"/>
</dbReference>
<dbReference type="InterPro" id="IPR016035">
    <property type="entry name" value="Acyl_Trfase/lysoPLipase"/>
</dbReference>
<dbReference type="CDD" id="cd00833">
    <property type="entry name" value="PKS"/>
    <property type="match status" value="1"/>
</dbReference>
<dbReference type="InterPro" id="IPR020841">
    <property type="entry name" value="PKS_Beta-ketoAc_synthase_dom"/>
</dbReference>
<dbReference type="SUPFAM" id="SSF52777">
    <property type="entry name" value="CoA-dependent acyltransferases"/>
    <property type="match status" value="4"/>
</dbReference>
<keyword evidence="4" id="KW-0808">Transferase</keyword>
<dbReference type="SMART" id="SM00827">
    <property type="entry name" value="PKS_AT"/>
    <property type="match status" value="1"/>
</dbReference>
<dbReference type="Pfam" id="PF00668">
    <property type="entry name" value="Condensation"/>
    <property type="match status" value="2"/>
</dbReference>
<dbReference type="Gene3D" id="1.10.1200.10">
    <property type="entry name" value="ACP-like"/>
    <property type="match status" value="4"/>
</dbReference>
<dbReference type="SUPFAM" id="SSF53901">
    <property type="entry name" value="Thiolase-like"/>
    <property type="match status" value="1"/>
</dbReference>
<dbReference type="GO" id="GO:0044550">
    <property type="term" value="P:secondary metabolite biosynthetic process"/>
    <property type="evidence" value="ECO:0007669"/>
    <property type="project" value="TreeGrafter"/>
</dbReference>
<dbReference type="Pfam" id="PF00501">
    <property type="entry name" value="AMP-binding"/>
    <property type="match status" value="2"/>
</dbReference>
<dbReference type="InterPro" id="IPR001227">
    <property type="entry name" value="Ac_transferase_dom_sf"/>
</dbReference>
<evidence type="ECO:0000256" key="3">
    <source>
        <dbReference type="ARBA" id="ARBA00022553"/>
    </source>
</evidence>
<accession>A0A4P9D4N4</accession>
<dbReference type="InterPro" id="IPR020806">
    <property type="entry name" value="PKS_PP-bd"/>
</dbReference>
<dbReference type="InterPro" id="IPR010071">
    <property type="entry name" value="AA_adenyl_dom"/>
</dbReference>
<dbReference type="NCBIfam" id="TIGR01733">
    <property type="entry name" value="AA-adenyl-dom"/>
    <property type="match status" value="1"/>
</dbReference>
<evidence type="ECO:0000313" key="8">
    <source>
        <dbReference type="EMBL" id="QCT85291.1"/>
    </source>
</evidence>
<dbReference type="SUPFAM" id="SSF55048">
    <property type="entry name" value="Probable ACP-binding domain of malonyl-CoA ACP transacylase"/>
    <property type="match status" value="1"/>
</dbReference>
<dbReference type="Pfam" id="PF00698">
    <property type="entry name" value="Acyl_transf_1"/>
    <property type="match status" value="1"/>
</dbReference>
<dbReference type="GO" id="GO:0006633">
    <property type="term" value="P:fatty acid biosynthetic process"/>
    <property type="evidence" value="ECO:0007669"/>
    <property type="project" value="InterPro"/>
</dbReference>
<dbReference type="CDD" id="cd05930">
    <property type="entry name" value="A_NRPS"/>
    <property type="match status" value="1"/>
</dbReference>
<dbReference type="Gene3D" id="3.30.300.30">
    <property type="match status" value="2"/>
</dbReference>
<dbReference type="PROSITE" id="PS52004">
    <property type="entry name" value="KS3_2"/>
    <property type="match status" value="1"/>
</dbReference>
<dbReference type="Pfam" id="PF16197">
    <property type="entry name" value="KAsynt_C_assoc"/>
    <property type="match status" value="1"/>
</dbReference>
<dbReference type="InterPro" id="IPR018201">
    <property type="entry name" value="Ketoacyl_synth_AS"/>
</dbReference>
<dbReference type="InterPro" id="IPR014030">
    <property type="entry name" value="Ketoacyl_synth_N"/>
</dbReference>